<feature type="coiled-coil region" evidence="6">
    <location>
        <begin position="977"/>
        <end position="1015"/>
    </location>
</feature>
<feature type="region of interest" description="Disordered" evidence="7">
    <location>
        <begin position="308"/>
        <end position="330"/>
    </location>
</feature>
<organism evidence="11 12">
    <name type="scientific">Brachionus calyciflorus</name>
    <dbReference type="NCBI Taxonomy" id="104777"/>
    <lineage>
        <taxon>Eukaryota</taxon>
        <taxon>Metazoa</taxon>
        <taxon>Spiralia</taxon>
        <taxon>Gnathifera</taxon>
        <taxon>Rotifera</taxon>
        <taxon>Eurotatoria</taxon>
        <taxon>Monogononta</taxon>
        <taxon>Pseudotrocha</taxon>
        <taxon>Ploima</taxon>
        <taxon>Brachionidae</taxon>
        <taxon>Brachionus</taxon>
    </lineage>
</organism>
<keyword evidence="4" id="KW-0539">Nucleus</keyword>
<feature type="compositionally biased region" description="Polar residues" evidence="7">
    <location>
        <begin position="1274"/>
        <end position="1283"/>
    </location>
</feature>
<dbReference type="Proteomes" id="UP000663879">
    <property type="component" value="Unassembled WGS sequence"/>
</dbReference>
<feature type="compositionally biased region" description="Polar residues" evidence="7">
    <location>
        <begin position="308"/>
        <end position="321"/>
    </location>
</feature>
<evidence type="ECO:0000256" key="4">
    <source>
        <dbReference type="ARBA" id="ARBA00023242"/>
    </source>
</evidence>
<protein>
    <recommendedName>
        <fullName evidence="3">THO complex subunit 2</fullName>
    </recommendedName>
</protein>
<evidence type="ECO:0000259" key="10">
    <source>
        <dbReference type="Pfam" id="PF16134"/>
    </source>
</evidence>
<dbReference type="InterPro" id="IPR032302">
    <property type="entry name" value="THOC2_N"/>
</dbReference>
<dbReference type="Pfam" id="PF11732">
    <property type="entry name" value="Thoc2"/>
    <property type="match status" value="1"/>
</dbReference>
<feature type="compositionally biased region" description="Basic and acidic residues" evidence="7">
    <location>
        <begin position="1285"/>
        <end position="1301"/>
    </location>
</feature>
<evidence type="ECO:0000256" key="3">
    <source>
        <dbReference type="ARBA" id="ARBA00019596"/>
    </source>
</evidence>
<proteinExistence type="inferred from homology"/>
<feature type="compositionally biased region" description="Polar residues" evidence="7">
    <location>
        <begin position="1323"/>
        <end position="1337"/>
    </location>
</feature>
<feature type="region of interest" description="Disordered" evidence="7">
    <location>
        <begin position="1255"/>
        <end position="1522"/>
    </location>
</feature>
<comment type="similarity">
    <text evidence="2">Belongs to the THOC2 family.</text>
</comment>
<dbReference type="Pfam" id="PF11262">
    <property type="entry name" value="Tho2"/>
    <property type="match status" value="1"/>
</dbReference>
<feature type="domain" description="THO complex subunitTHOC2 C-terminal" evidence="8">
    <location>
        <begin position="929"/>
        <end position="1234"/>
    </location>
</feature>
<feature type="compositionally biased region" description="Low complexity" evidence="7">
    <location>
        <begin position="1452"/>
        <end position="1475"/>
    </location>
</feature>
<feature type="compositionally biased region" description="Basic and acidic residues" evidence="7">
    <location>
        <begin position="1438"/>
        <end position="1450"/>
    </location>
</feature>
<feature type="compositionally biased region" description="Basic and acidic residues" evidence="7">
    <location>
        <begin position="1386"/>
        <end position="1402"/>
    </location>
</feature>
<dbReference type="EMBL" id="CAJNOC010000163">
    <property type="protein sequence ID" value="CAF0721331.1"/>
    <property type="molecule type" value="Genomic_DNA"/>
</dbReference>
<evidence type="ECO:0000313" key="12">
    <source>
        <dbReference type="Proteomes" id="UP000663879"/>
    </source>
</evidence>
<feature type="domain" description="THO complex subunitTHOC2 N-terminal" evidence="9">
    <location>
        <begin position="609"/>
        <end position="684"/>
    </location>
</feature>
<evidence type="ECO:0000256" key="1">
    <source>
        <dbReference type="ARBA" id="ARBA00004123"/>
    </source>
</evidence>
<dbReference type="GO" id="GO:0003729">
    <property type="term" value="F:mRNA binding"/>
    <property type="evidence" value="ECO:0007669"/>
    <property type="project" value="TreeGrafter"/>
</dbReference>
<evidence type="ECO:0000256" key="7">
    <source>
        <dbReference type="SAM" id="MobiDB-lite"/>
    </source>
</evidence>
<comment type="caution">
    <text evidence="11">The sequence shown here is derived from an EMBL/GenBank/DDBJ whole genome shotgun (WGS) entry which is preliminary data.</text>
</comment>
<dbReference type="PANTHER" id="PTHR21597:SF0">
    <property type="entry name" value="THO COMPLEX SUBUNIT 2"/>
    <property type="match status" value="1"/>
</dbReference>
<feature type="compositionally biased region" description="Basic and acidic residues" evidence="7">
    <location>
        <begin position="1409"/>
        <end position="1422"/>
    </location>
</feature>
<feature type="domain" description="THO complex subunit 2 N-terminal" evidence="10">
    <location>
        <begin position="6"/>
        <end position="419"/>
    </location>
</feature>
<evidence type="ECO:0000259" key="9">
    <source>
        <dbReference type="Pfam" id="PF11732"/>
    </source>
</evidence>
<feature type="domain" description="THO complex subunit 2 N-terminal" evidence="10">
    <location>
        <begin position="441"/>
        <end position="607"/>
    </location>
</feature>
<dbReference type="InterPro" id="IPR021726">
    <property type="entry name" value="THO_THOC2_N"/>
</dbReference>
<feature type="compositionally biased region" description="Low complexity" evidence="7">
    <location>
        <begin position="1488"/>
        <end position="1500"/>
    </location>
</feature>
<keyword evidence="12" id="KW-1185">Reference proteome</keyword>
<feature type="compositionally biased region" description="Polar residues" evidence="7">
    <location>
        <begin position="1302"/>
        <end position="1315"/>
    </location>
</feature>
<evidence type="ECO:0000256" key="5">
    <source>
        <dbReference type="ARBA" id="ARBA00047033"/>
    </source>
</evidence>
<dbReference type="GO" id="GO:0006397">
    <property type="term" value="P:mRNA processing"/>
    <property type="evidence" value="ECO:0007669"/>
    <property type="project" value="InterPro"/>
</dbReference>
<feature type="compositionally biased region" description="Basic and acidic residues" evidence="7">
    <location>
        <begin position="1501"/>
        <end position="1514"/>
    </location>
</feature>
<evidence type="ECO:0000259" key="8">
    <source>
        <dbReference type="Pfam" id="PF11262"/>
    </source>
</evidence>
<evidence type="ECO:0000256" key="6">
    <source>
        <dbReference type="SAM" id="Coils"/>
    </source>
</evidence>
<dbReference type="PANTHER" id="PTHR21597">
    <property type="entry name" value="THO2 PROTEIN"/>
    <property type="match status" value="1"/>
</dbReference>
<name>A0A813MMK4_9BILA</name>
<sequence>MMLFDQTKEDELKFQIMESMWKTIDGQTKQDQLINFLNEQKESYGKHFESLLADVISLIDVEINSFGVNSNNECIISSNDLCSENGQNPIQKKDKFYSLVQSMRAFVGDDLLKERLDIESLEALKLIVKKEAFNQKYIKIKTRLFYKQQKFNLLREESEGYSKLISELGQSSLNNKLLENIQSLIGCFNLDPNRVLDIILESFENNAQMYETFLALLKHYKADDDTICQIIGFKYQSLHNLNQKNDDPPSSDSLYLVTSYLLKYAMIDLDSLLPHLYPTEQQITQSYKEEFESARQYAKKLTSINLSESTGNESVPSQLDDNTSSSKSTSNITVINQSANVQQQLKETKKLENQKINLLKNLISIGDFKTAIKLIDKLPQWYIGLYVDQSKSICKSLDRLFVDKMYKKYNLLSKYMRVKLLNESDESEISNNQDQGLGLLEDFMKIILPILLSIGPSLAYDSILFTKLIRICIAFLDSKKFTSTLSNEQKESSPAPDEILTNKIDPSQILETLNPTELDFYNQIYTLLNEIFLPALSMIQMNPCIAIELWNLMKLFPYEMRYNLYNNWRLNTYKHFPLLVKARADCQEKIKYLLKRLTKENVKIHGRQIGKLSHNNPIIVCDYILAQIQRFDNFILPVVESLKFMTPLSYDVLSYSIIISLSDPDKDKMKHDSTNISSWLQSIANFCALTFKKYPIELIAMIQYVIDQLKMRKSHDLLILQEIVQKMSGIEVLSEVNDLQLEAMAGGDLLRQEAGYFNPIRNIKKCANRLKEALADHGLILPLCILLSQQRDYIVFQDAEERQKQMFLPESEKTHLKLIGSFYDQSQDSLVQFSQFLSSTLTTEEYIHIFPKIDELVQEYHVSPDIAFFLSRPMYAHHIQSKYEEFRRLDRNTKSVDKPSKTQRYLESIEHVMKPVIDLARSLHPAKIWEDMSPLFYTTFWTLSMSDCFVPSSAYDKQRASLKQKLSALDDNVELTSAKKKKEKEKLSIMLDKLAEEENKQKDHVQHVRARFEKEKDLWFPQKSKTKNETITVFLQLCIFSRCLFTQIDSFYCSKFIQIIHSLKTPNFSTIICYDRIFSDISYSIASLTDNEARRYGRFLLGLLETVMTWHSDPQIFENECANYPGFLTVFRNASTSNASTSSNKQEPLDYENFRHVCHKWHYKLTKSFIVCLESEEYLQMRNSLIILTKILPFYPKLSNFCSALEKRVEKIKQTEKDKRQDIFTLASAYLGQLKQRKNLMLDESKFHIKEQVEKTNKTAQKDSNFKQPLPATNGPTKPSASPQIKKEPVSSSTIKKDKETSQTNGRAISKNSSSPKKEEQKTNGSSSSTKISTKRPSSPLPLTPTKNGNGTNDNPDYSPTSNISSEDLDSSPRREQHSRSQSPKYKSDLKSKRAKVDDVNGQKRKSSRERDRITDLKDQSKKEHRKREHSSDISSDVQHKRSKSDEKSKSKTMSSSVNSTSSSSQPSSSQQSSKRGSKKHDEKDEYSSSSQNSSQSGSQKKSDDKRERDDRRGSSYYKDKK</sequence>
<dbReference type="OrthoDB" id="29024at2759"/>
<feature type="compositionally biased region" description="Basic and acidic residues" evidence="7">
    <location>
        <begin position="1255"/>
        <end position="1265"/>
    </location>
</feature>
<dbReference type="InterPro" id="IPR040007">
    <property type="entry name" value="Tho2"/>
</dbReference>
<keyword evidence="6" id="KW-0175">Coiled coil</keyword>
<dbReference type="GO" id="GO:0000445">
    <property type="term" value="C:THO complex part of transcription export complex"/>
    <property type="evidence" value="ECO:0007669"/>
    <property type="project" value="TreeGrafter"/>
</dbReference>
<comment type="subcellular location">
    <subcellularLocation>
        <location evidence="1">Nucleus</location>
    </subcellularLocation>
</comment>
<accession>A0A813MMK4</accession>
<dbReference type="InterPro" id="IPR021418">
    <property type="entry name" value="THO_THOC2_C"/>
</dbReference>
<reference evidence="11" key="1">
    <citation type="submission" date="2021-02" db="EMBL/GenBank/DDBJ databases">
        <authorList>
            <person name="Nowell W R."/>
        </authorList>
    </citation>
    <scope>NUCLEOTIDE SEQUENCE</scope>
    <source>
        <strain evidence="11">Ploen Becks lab</strain>
    </source>
</reference>
<gene>
    <name evidence="11" type="ORF">OXX778_LOCUS2179</name>
</gene>
<feature type="compositionally biased region" description="Polar residues" evidence="7">
    <location>
        <begin position="1345"/>
        <end position="1366"/>
    </location>
</feature>
<comment type="subunit">
    <text evidence="5">Component of the THO subcomplex, which is composed of THOC1, THOC2, THOC3, THOC5, THOC6 and THOC7. The THO subcomplex interacts with DDX39B to form the THO-DDX39B complex which multimerizes into a 28-subunit tetrameric assembly. Component of the transcription/export (TREX) complex at least composed of ALYREF/THOC4, DDX39B, SARNP/CIP29, CHTOP and the THO subcomplex; in the complex interacts with THOC1, THOC3, THOC5, THOC7 and DDX39B. TREX seems to have a dynamic structure involving ATP-dependent remodeling. Interacts with POLDIP3 and ZC3H11A.</text>
</comment>
<evidence type="ECO:0000256" key="2">
    <source>
        <dbReference type="ARBA" id="ARBA00007857"/>
    </source>
</evidence>
<dbReference type="Pfam" id="PF16134">
    <property type="entry name" value="THOC2_N"/>
    <property type="match status" value="2"/>
</dbReference>
<evidence type="ECO:0000313" key="11">
    <source>
        <dbReference type="EMBL" id="CAF0721331.1"/>
    </source>
</evidence>
<dbReference type="GO" id="GO:0006406">
    <property type="term" value="P:mRNA export from nucleus"/>
    <property type="evidence" value="ECO:0007669"/>
    <property type="project" value="InterPro"/>
</dbReference>